<feature type="non-terminal residue" evidence="2">
    <location>
        <position position="1"/>
    </location>
</feature>
<feature type="region of interest" description="Disordered" evidence="1">
    <location>
        <begin position="1"/>
        <end position="31"/>
    </location>
</feature>
<feature type="compositionally biased region" description="Basic and acidic residues" evidence="1">
    <location>
        <begin position="1"/>
        <end position="10"/>
    </location>
</feature>
<evidence type="ECO:0000313" key="3">
    <source>
        <dbReference type="Proteomes" id="UP000287651"/>
    </source>
</evidence>
<proteinExistence type="predicted"/>
<evidence type="ECO:0000256" key="1">
    <source>
        <dbReference type="SAM" id="MobiDB-lite"/>
    </source>
</evidence>
<evidence type="ECO:0000313" key="2">
    <source>
        <dbReference type="EMBL" id="RRT51380.1"/>
    </source>
</evidence>
<organism evidence="2 3">
    <name type="scientific">Ensete ventricosum</name>
    <name type="common">Abyssinian banana</name>
    <name type="synonym">Musa ensete</name>
    <dbReference type="NCBI Taxonomy" id="4639"/>
    <lineage>
        <taxon>Eukaryota</taxon>
        <taxon>Viridiplantae</taxon>
        <taxon>Streptophyta</taxon>
        <taxon>Embryophyta</taxon>
        <taxon>Tracheophyta</taxon>
        <taxon>Spermatophyta</taxon>
        <taxon>Magnoliopsida</taxon>
        <taxon>Liliopsida</taxon>
        <taxon>Zingiberales</taxon>
        <taxon>Musaceae</taxon>
        <taxon>Ensete</taxon>
    </lineage>
</organism>
<reference evidence="2 3" key="1">
    <citation type="journal article" date="2014" name="Agronomy (Basel)">
        <title>A Draft Genome Sequence for Ensete ventricosum, the Drought-Tolerant Tree Against Hunger.</title>
        <authorList>
            <person name="Harrison J."/>
            <person name="Moore K.A."/>
            <person name="Paszkiewicz K."/>
            <person name="Jones T."/>
            <person name="Grant M."/>
            <person name="Ambacheew D."/>
            <person name="Muzemil S."/>
            <person name="Studholme D.J."/>
        </authorList>
    </citation>
    <scope>NUCLEOTIDE SEQUENCE [LARGE SCALE GENOMIC DNA]</scope>
</reference>
<name>A0A426YI94_ENSVE</name>
<protein>
    <submittedName>
        <fullName evidence="2">Uncharacterized protein</fullName>
    </submittedName>
</protein>
<dbReference type="EMBL" id="AMZH03012254">
    <property type="protein sequence ID" value="RRT51380.1"/>
    <property type="molecule type" value="Genomic_DNA"/>
</dbReference>
<feature type="compositionally biased region" description="Low complexity" evidence="1">
    <location>
        <begin position="21"/>
        <end position="30"/>
    </location>
</feature>
<comment type="caution">
    <text evidence="2">The sequence shown here is derived from an EMBL/GenBank/DDBJ whole genome shotgun (WGS) entry which is preliminary data.</text>
</comment>
<dbReference type="AlphaFoldDB" id="A0A426YI94"/>
<accession>A0A426YI94</accession>
<sequence length="92" mass="10776">IDDDKLRYEDWPQGDQDPDRSSSLLSNRRPSYIKKKASRLSTLLTRNHRRSIRIRQLRDMATRILDHWVTEPSVDYKAAAATESENCKDDDS</sequence>
<dbReference type="Proteomes" id="UP000287651">
    <property type="component" value="Unassembled WGS sequence"/>
</dbReference>
<gene>
    <name evidence="2" type="ORF">B296_00045867</name>
</gene>